<accession>A0A1L9P6T7</accession>
<sequence>MNFPELPELQISDSGLAIARRLLTNPPLDHSDLHLRLSPGLHPLFYLIPLPVVIKMPATASRAVLRQSQFLTRRTAVRHSSSTSQAASKATESASSTASKAQEGLSRVTSSAGPAISNAAKGLGNTLKNVGGRTGKVVSFVESLIPPTIYYSRVGLELGKLVFRGQNMTPPSSATFQSYFQPLLNSLRNPASLQNANIVSPQSILARVRNANKKEIALAGVTAAEVIGFFTVGEIIGRFNVVGYRGEPAHGHH</sequence>
<feature type="region of interest" description="Disordered" evidence="10">
    <location>
        <begin position="75"/>
        <end position="112"/>
    </location>
</feature>
<evidence type="ECO:0000256" key="9">
    <source>
        <dbReference type="ARBA" id="ARBA00023310"/>
    </source>
</evidence>
<evidence type="ECO:0000313" key="11">
    <source>
        <dbReference type="EMBL" id="OJI97153.1"/>
    </source>
</evidence>
<feature type="compositionally biased region" description="Low complexity" evidence="10">
    <location>
        <begin position="80"/>
        <end position="103"/>
    </location>
</feature>
<evidence type="ECO:0000256" key="6">
    <source>
        <dbReference type="ARBA" id="ARBA00023065"/>
    </source>
</evidence>
<reference evidence="12" key="1">
    <citation type="journal article" date="2017" name="Genome Biol.">
        <title>Comparative genomics reveals high biological diversity and specific adaptations in the industrially and medically important fungal genus Aspergillus.</title>
        <authorList>
            <person name="de Vries R.P."/>
            <person name="Riley R."/>
            <person name="Wiebenga A."/>
            <person name="Aguilar-Osorio G."/>
            <person name="Amillis S."/>
            <person name="Uchima C.A."/>
            <person name="Anderluh G."/>
            <person name="Asadollahi M."/>
            <person name="Askin M."/>
            <person name="Barry K."/>
            <person name="Battaglia E."/>
            <person name="Bayram O."/>
            <person name="Benocci T."/>
            <person name="Braus-Stromeyer S.A."/>
            <person name="Caldana C."/>
            <person name="Canovas D."/>
            <person name="Cerqueira G.C."/>
            <person name="Chen F."/>
            <person name="Chen W."/>
            <person name="Choi C."/>
            <person name="Clum A."/>
            <person name="Dos Santos R.A."/>
            <person name="Damasio A.R."/>
            <person name="Diallinas G."/>
            <person name="Emri T."/>
            <person name="Fekete E."/>
            <person name="Flipphi M."/>
            <person name="Freyberg S."/>
            <person name="Gallo A."/>
            <person name="Gournas C."/>
            <person name="Habgood R."/>
            <person name="Hainaut M."/>
            <person name="Harispe M.L."/>
            <person name="Henrissat B."/>
            <person name="Hilden K.S."/>
            <person name="Hope R."/>
            <person name="Hossain A."/>
            <person name="Karabika E."/>
            <person name="Karaffa L."/>
            <person name="Karanyi Z."/>
            <person name="Krasevec N."/>
            <person name="Kuo A."/>
            <person name="Kusch H."/>
            <person name="LaButti K."/>
            <person name="Lagendijk E.L."/>
            <person name="Lapidus A."/>
            <person name="Levasseur A."/>
            <person name="Lindquist E."/>
            <person name="Lipzen A."/>
            <person name="Logrieco A.F."/>
            <person name="MacCabe A."/>
            <person name="Maekelae M.R."/>
            <person name="Malavazi I."/>
            <person name="Melin P."/>
            <person name="Meyer V."/>
            <person name="Mielnichuk N."/>
            <person name="Miskei M."/>
            <person name="Molnar A.P."/>
            <person name="Mule G."/>
            <person name="Ngan C.Y."/>
            <person name="Orejas M."/>
            <person name="Orosz E."/>
            <person name="Ouedraogo J.P."/>
            <person name="Overkamp K.M."/>
            <person name="Park H.-S."/>
            <person name="Perrone G."/>
            <person name="Piumi F."/>
            <person name="Punt P.J."/>
            <person name="Ram A.F."/>
            <person name="Ramon A."/>
            <person name="Rauscher S."/>
            <person name="Record E."/>
            <person name="Riano-Pachon D.M."/>
            <person name="Robert V."/>
            <person name="Roehrig J."/>
            <person name="Ruller R."/>
            <person name="Salamov A."/>
            <person name="Salih N.S."/>
            <person name="Samson R.A."/>
            <person name="Sandor E."/>
            <person name="Sanguinetti M."/>
            <person name="Schuetze T."/>
            <person name="Sepcic K."/>
            <person name="Shelest E."/>
            <person name="Sherlock G."/>
            <person name="Sophianopoulou V."/>
            <person name="Squina F.M."/>
            <person name="Sun H."/>
            <person name="Susca A."/>
            <person name="Todd R.B."/>
            <person name="Tsang A."/>
            <person name="Unkles S.E."/>
            <person name="van de Wiele N."/>
            <person name="van Rossen-Uffink D."/>
            <person name="Oliveira J.V."/>
            <person name="Vesth T.C."/>
            <person name="Visser J."/>
            <person name="Yu J.-H."/>
            <person name="Zhou M."/>
            <person name="Andersen M.R."/>
            <person name="Archer D.B."/>
            <person name="Baker S.E."/>
            <person name="Benoit I."/>
            <person name="Brakhage A.A."/>
            <person name="Braus G.H."/>
            <person name="Fischer R."/>
            <person name="Frisvad J.C."/>
            <person name="Goldman G.H."/>
            <person name="Houbraken J."/>
            <person name="Oakley B."/>
            <person name="Pocsi I."/>
            <person name="Scazzocchio C."/>
            <person name="Seiboth B."/>
            <person name="vanKuyk P.A."/>
            <person name="Wortman J."/>
            <person name="Dyer P.S."/>
            <person name="Grigoriev I.V."/>
        </authorList>
    </citation>
    <scope>NUCLEOTIDE SEQUENCE [LARGE SCALE GENOMIC DNA]</scope>
    <source>
        <strain evidence="12">CBS 583.65</strain>
    </source>
</reference>
<keyword evidence="9" id="KW-0066">ATP synthesis</keyword>
<dbReference type="PANTHER" id="PTHR12386">
    <property type="entry name" value="ATP SYNTHASE SUBUNIT"/>
    <property type="match status" value="1"/>
</dbReference>
<keyword evidence="3" id="KW-0813">Transport</keyword>
<evidence type="ECO:0000313" key="12">
    <source>
        <dbReference type="Proteomes" id="UP000184073"/>
    </source>
</evidence>
<evidence type="ECO:0000256" key="2">
    <source>
        <dbReference type="ARBA" id="ARBA00005699"/>
    </source>
</evidence>
<dbReference type="OrthoDB" id="437at2759"/>
<evidence type="ECO:0000256" key="3">
    <source>
        <dbReference type="ARBA" id="ARBA00022448"/>
    </source>
</evidence>
<organism evidence="11 12">
    <name type="scientific">Aspergillus versicolor CBS 583.65</name>
    <dbReference type="NCBI Taxonomy" id="1036611"/>
    <lineage>
        <taxon>Eukaryota</taxon>
        <taxon>Fungi</taxon>
        <taxon>Dikarya</taxon>
        <taxon>Ascomycota</taxon>
        <taxon>Pezizomycotina</taxon>
        <taxon>Eurotiomycetes</taxon>
        <taxon>Eurotiomycetidae</taxon>
        <taxon>Eurotiales</taxon>
        <taxon>Aspergillaceae</taxon>
        <taxon>Aspergillus</taxon>
        <taxon>Aspergillus subgen. Nidulantes</taxon>
    </lineage>
</organism>
<dbReference type="RefSeq" id="XP_040662916.1">
    <property type="nucleotide sequence ID" value="XM_040811228.1"/>
</dbReference>
<keyword evidence="7" id="KW-0496">Mitochondrion</keyword>
<dbReference type="GO" id="GO:0031966">
    <property type="term" value="C:mitochondrial membrane"/>
    <property type="evidence" value="ECO:0007669"/>
    <property type="project" value="UniProtKB-SubCell"/>
</dbReference>
<dbReference type="STRING" id="1036611.A0A1L9P6T7"/>
<evidence type="ECO:0000256" key="4">
    <source>
        <dbReference type="ARBA" id="ARBA00022547"/>
    </source>
</evidence>
<keyword evidence="8" id="KW-0472">Membrane</keyword>
<comment type="similarity">
    <text evidence="2">Belongs to the ATPase g subunit family.</text>
</comment>
<evidence type="ECO:0000256" key="7">
    <source>
        <dbReference type="ARBA" id="ARBA00023128"/>
    </source>
</evidence>
<comment type="subcellular location">
    <subcellularLocation>
        <location evidence="1">Mitochondrion membrane</location>
    </subcellularLocation>
</comment>
<dbReference type="GeneID" id="63726739"/>
<dbReference type="GO" id="GO:0015078">
    <property type="term" value="F:proton transmembrane transporter activity"/>
    <property type="evidence" value="ECO:0007669"/>
    <property type="project" value="InterPro"/>
</dbReference>
<evidence type="ECO:0000256" key="5">
    <source>
        <dbReference type="ARBA" id="ARBA00022781"/>
    </source>
</evidence>
<dbReference type="EMBL" id="KV878125">
    <property type="protein sequence ID" value="OJI97153.1"/>
    <property type="molecule type" value="Genomic_DNA"/>
</dbReference>
<name>A0A1L9P6T7_ASPVE</name>
<dbReference type="GO" id="GO:0015986">
    <property type="term" value="P:proton motive force-driven ATP synthesis"/>
    <property type="evidence" value="ECO:0007669"/>
    <property type="project" value="InterPro"/>
</dbReference>
<dbReference type="InterPro" id="IPR006808">
    <property type="entry name" value="ATP_synth_F0_gsu_mt"/>
</dbReference>
<evidence type="ECO:0008006" key="13">
    <source>
        <dbReference type="Google" id="ProtNLM"/>
    </source>
</evidence>
<protein>
    <recommendedName>
        <fullName evidence="13">Mitochondrial F1F0-ATP synthase g subunit</fullName>
    </recommendedName>
</protein>
<dbReference type="VEuPathDB" id="FungiDB:ASPVEDRAFT_36544"/>
<dbReference type="GO" id="GO:0045259">
    <property type="term" value="C:proton-transporting ATP synthase complex"/>
    <property type="evidence" value="ECO:0007669"/>
    <property type="project" value="UniProtKB-KW"/>
</dbReference>
<evidence type="ECO:0000256" key="10">
    <source>
        <dbReference type="SAM" id="MobiDB-lite"/>
    </source>
</evidence>
<evidence type="ECO:0000256" key="8">
    <source>
        <dbReference type="ARBA" id="ARBA00023136"/>
    </source>
</evidence>
<evidence type="ECO:0000256" key="1">
    <source>
        <dbReference type="ARBA" id="ARBA00004325"/>
    </source>
</evidence>
<keyword evidence="12" id="KW-1185">Reference proteome</keyword>
<keyword evidence="4" id="KW-0138">CF(0)</keyword>
<gene>
    <name evidence="11" type="ORF">ASPVEDRAFT_36544</name>
</gene>
<keyword evidence="6" id="KW-0406">Ion transport</keyword>
<keyword evidence="5" id="KW-0375">Hydrogen ion transport</keyword>
<dbReference type="AlphaFoldDB" id="A0A1L9P6T7"/>
<dbReference type="Proteomes" id="UP000184073">
    <property type="component" value="Unassembled WGS sequence"/>
</dbReference>
<proteinExistence type="inferred from homology"/>
<dbReference type="Pfam" id="PF04718">
    <property type="entry name" value="ATP-synt_G"/>
    <property type="match status" value="1"/>
</dbReference>